<reference evidence="2 3" key="1">
    <citation type="submission" date="2020-07" db="EMBL/GenBank/DDBJ databases">
        <title>Endozoicomonas sp. nov., isolated from sediment.</title>
        <authorList>
            <person name="Gu T."/>
        </authorList>
    </citation>
    <scope>NUCLEOTIDE SEQUENCE [LARGE SCALE GENOMIC DNA]</scope>
    <source>
        <strain evidence="2 3">SM1973</strain>
    </source>
</reference>
<dbReference type="InterPro" id="IPR011566">
    <property type="entry name" value="Ubq_synth_Coq7"/>
</dbReference>
<feature type="transmembrane region" description="Helical" evidence="1">
    <location>
        <begin position="66"/>
        <end position="87"/>
    </location>
</feature>
<dbReference type="Pfam" id="PF03232">
    <property type="entry name" value="COQ7"/>
    <property type="match status" value="1"/>
</dbReference>
<dbReference type="GO" id="GO:0006744">
    <property type="term" value="P:ubiquinone biosynthetic process"/>
    <property type="evidence" value="ECO:0007669"/>
    <property type="project" value="InterPro"/>
</dbReference>
<accession>A0A853I0F3</accession>
<gene>
    <name evidence="2" type="ORF">H0A36_12855</name>
</gene>
<proteinExistence type="predicted"/>
<name>A0A853I0F3_9GAMM</name>
<organism evidence="2 3">
    <name type="scientific">Spartinivicinus marinus</name>
    <dbReference type="NCBI Taxonomy" id="2994442"/>
    <lineage>
        <taxon>Bacteria</taxon>
        <taxon>Pseudomonadati</taxon>
        <taxon>Pseudomonadota</taxon>
        <taxon>Gammaproteobacteria</taxon>
        <taxon>Oceanospirillales</taxon>
        <taxon>Zooshikellaceae</taxon>
        <taxon>Spartinivicinus</taxon>
    </lineage>
</organism>
<dbReference type="RefSeq" id="WP_180568929.1">
    <property type="nucleotide sequence ID" value="NZ_JACCKB010000019.1"/>
</dbReference>
<dbReference type="Proteomes" id="UP000569732">
    <property type="component" value="Unassembled WGS sequence"/>
</dbReference>
<keyword evidence="1" id="KW-0472">Membrane</keyword>
<dbReference type="PANTHER" id="PTHR11237">
    <property type="entry name" value="COENZYME Q10 BIOSYNTHESIS PROTEIN 7"/>
    <property type="match status" value="1"/>
</dbReference>
<dbReference type="AlphaFoldDB" id="A0A853I0F3"/>
<evidence type="ECO:0000313" key="3">
    <source>
        <dbReference type="Proteomes" id="UP000569732"/>
    </source>
</evidence>
<keyword evidence="1" id="KW-1133">Transmembrane helix</keyword>
<keyword evidence="1" id="KW-0812">Transmembrane</keyword>
<keyword evidence="3" id="KW-1185">Reference proteome</keyword>
<evidence type="ECO:0000256" key="1">
    <source>
        <dbReference type="SAM" id="Phobius"/>
    </source>
</evidence>
<dbReference type="PANTHER" id="PTHR11237:SF4">
    <property type="entry name" value="5-DEMETHOXYUBIQUINONE HYDROXYLASE, MITOCHONDRIAL"/>
    <property type="match status" value="1"/>
</dbReference>
<comment type="caution">
    <text evidence="2">The sequence shown here is derived from an EMBL/GenBank/DDBJ whole genome shotgun (WGS) entry which is preliminary data.</text>
</comment>
<sequence>MNEVDKQLKIMHACEKGATGVYYGHRLVAWVFYRDIIPDLNEMHRHEVEHFHIFGDYISKRKSSSVFLPTLWCGAGIVYGIFIGLLGKNAIWVSTSTIESIVDEEMTEAIEILSEVSPELAVEVSRIQQEEREHQSLAARNATHDTAVARAVSRVSYFCSYAAKSLSVWV</sequence>
<dbReference type="GO" id="GO:0008682">
    <property type="term" value="F:3-demethoxyubiquinol 3-hydroxylase activity"/>
    <property type="evidence" value="ECO:0007669"/>
    <property type="project" value="TreeGrafter"/>
</dbReference>
<evidence type="ECO:0000313" key="2">
    <source>
        <dbReference type="EMBL" id="NYZ66903.1"/>
    </source>
</evidence>
<dbReference type="EMBL" id="JACCKB010000019">
    <property type="protein sequence ID" value="NYZ66903.1"/>
    <property type="molecule type" value="Genomic_DNA"/>
</dbReference>
<protein>
    <submittedName>
        <fullName evidence="2">Demethoxyubiquinone hydroxylase family protein</fullName>
    </submittedName>
</protein>